<evidence type="ECO:0000313" key="9">
    <source>
        <dbReference type="Proteomes" id="UP000078240"/>
    </source>
</evidence>
<evidence type="ECO:0000313" key="8">
    <source>
        <dbReference type="EMBL" id="OAQ79155.1"/>
    </source>
</evidence>
<dbReference type="CDD" id="cd06137">
    <property type="entry name" value="DEDDh_RNase"/>
    <property type="match status" value="1"/>
</dbReference>
<dbReference type="SUPFAM" id="SSF53098">
    <property type="entry name" value="Ribonuclease H-like"/>
    <property type="match status" value="1"/>
</dbReference>
<accession>A0A179GMP0</accession>
<dbReference type="InterPro" id="IPR047021">
    <property type="entry name" value="REXO1/3/4-like"/>
</dbReference>
<dbReference type="InterPro" id="IPR013520">
    <property type="entry name" value="Ribonucl_H"/>
</dbReference>
<dbReference type="AlphaFoldDB" id="A0A179GMP0"/>
<feature type="region of interest" description="Disordered" evidence="6">
    <location>
        <begin position="85"/>
        <end position="139"/>
    </location>
</feature>
<keyword evidence="2" id="KW-0540">Nuclease</keyword>
<evidence type="ECO:0000256" key="6">
    <source>
        <dbReference type="SAM" id="MobiDB-lite"/>
    </source>
</evidence>
<dbReference type="GO" id="GO:0004527">
    <property type="term" value="F:exonuclease activity"/>
    <property type="evidence" value="ECO:0007669"/>
    <property type="project" value="UniProtKB-KW"/>
</dbReference>
<keyword evidence="1" id="KW-0698">rRNA processing</keyword>
<sequence>MAERESGIGAGASHTSGPLARSMHSEPEHGPFAFSQDYEQRLRQLIRSPEQLAKAGYVVRQLSPTELERKKRCASCSKVLKARDKIQDTTQAPSFARRDGSQSQHPRTSSRNFTTDASARRSDTRKDGGQNAAGQDVLPEPDKAMNARCTFHPGKVAYRKWTCCDGHIMAKPCTKRENHSPRAYGRGELEENWKFFATPAPLPPGRRKSAVVIDCEMGNAASGESELIRVSVVDFFTREVLLDKLVSPRVQMAHYNTRYSGITRQMMENARRRRTCLDGREAAREAIWRFVGPETIVVGHGAQSDLTSLRWIHTLVIDTLMVEMNRRRAEREMAEAEKAMQAEDNGEPDSDDGGAALEAGDDNEPKPASQAEGGLSLKALALDRLNRVIQVRGQGHDSVEDAIATRDLLCWQVSHNTLLAD</sequence>
<proteinExistence type="predicted"/>
<evidence type="ECO:0000256" key="3">
    <source>
        <dbReference type="ARBA" id="ARBA00022801"/>
    </source>
</evidence>
<organism evidence="8 9">
    <name type="scientific">Purpureocillium lilacinum</name>
    <name type="common">Paecilomyces lilacinus</name>
    <dbReference type="NCBI Taxonomy" id="33203"/>
    <lineage>
        <taxon>Eukaryota</taxon>
        <taxon>Fungi</taxon>
        <taxon>Dikarya</taxon>
        <taxon>Ascomycota</taxon>
        <taxon>Pezizomycotina</taxon>
        <taxon>Sordariomycetes</taxon>
        <taxon>Hypocreomycetidae</taxon>
        <taxon>Hypocreales</taxon>
        <taxon>Ophiocordycipitaceae</taxon>
        <taxon>Purpureocillium</taxon>
    </lineage>
</organism>
<dbReference type="GO" id="GO:0006364">
    <property type="term" value="P:rRNA processing"/>
    <property type="evidence" value="ECO:0007669"/>
    <property type="project" value="UniProtKB-KW"/>
</dbReference>
<comment type="caution">
    <text evidence="8">The sequence shown here is derived from an EMBL/GenBank/DDBJ whole genome shotgun (WGS) entry which is preliminary data.</text>
</comment>
<dbReference type="Gene3D" id="3.30.420.10">
    <property type="entry name" value="Ribonuclease H-like superfamily/Ribonuclease H"/>
    <property type="match status" value="1"/>
</dbReference>
<feature type="compositionally biased region" description="Polar residues" evidence="6">
    <location>
        <begin position="101"/>
        <end position="117"/>
    </location>
</feature>
<feature type="domain" description="Exonuclease" evidence="7">
    <location>
        <begin position="209"/>
        <end position="418"/>
    </location>
</feature>
<protein>
    <submittedName>
        <fullName evidence="8">RNA exonuclease</fullName>
    </submittedName>
</protein>
<evidence type="ECO:0000256" key="1">
    <source>
        <dbReference type="ARBA" id="ARBA00022552"/>
    </source>
</evidence>
<evidence type="ECO:0000259" key="7">
    <source>
        <dbReference type="SMART" id="SM00479"/>
    </source>
</evidence>
<dbReference type="Proteomes" id="UP000078240">
    <property type="component" value="Unassembled WGS sequence"/>
</dbReference>
<feature type="compositionally biased region" description="Basic and acidic residues" evidence="6">
    <location>
        <begin position="118"/>
        <end position="128"/>
    </location>
</feature>
<keyword evidence="4 8" id="KW-0269">Exonuclease</keyword>
<dbReference type="GO" id="GO:0003676">
    <property type="term" value="F:nucleic acid binding"/>
    <property type="evidence" value="ECO:0007669"/>
    <property type="project" value="InterPro"/>
</dbReference>
<comment type="function">
    <text evidence="5">Exoribonuclease involved in ribosome biosynthesis. Involved in the processing of ITS1, the internal transcribed spacer localized between the 18S and 5.8S rRNAs.</text>
</comment>
<evidence type="ECO:0000256" key="4">
    <source>
        <dbReference type="ARBA" id="ARBA00022839"/>
    </source>
</evidence>
<reference evidence="8 9" key="1">
    <citation type="submission" date="2016-01" db="EMBL/GenBank/DDBJ databases">
        <title>Biosynthesis of antibiotic leucinostatins and their inhibition on Phytophthora in bio-control Purpureocillium lilacinum.</title>
        <authorList>
            <person name="Wang G."/>
            <person name="Liu Z."/>
            <person name="Lin R."/>
            <person name="Li E."/>
            <person name="Mao Z."/>
            <person name="Ling J."/>
            <person name="Yin W."/>
            <person name="Xie B."/>
        </authorList>
    </citation>
    <scope>NUCLEOTIDE SEQUENCE [LARGE SCALE GENOMIC DNA]</scope>
    <source>
        <strain evidence="8">PLBJ-1</strain>
    </source>
</reference>
<evidence type="ECO:0000256" key="5">
    <source>
        <dbReference type="ARBA" id="ARBA00025599"/>
    </source>
</evidence>
<dbReference type="InterPro" id="IPR012337">
    <property type="entry name" value="RNaseH-like_sf"/>
</dbReference>
<dbReference type="Pfam" id="PF00929">
    <property type="entry name" value="RNase_T"/>
    <property type="match status" value="1"/>
</dbReference>
<feature type="region of interest" description="Disordered" evidence="6">
    <location>
        <begin position="331"/>
        <end position="371"/>
    </location>
</feature>
<feature type="compositionally biased region" description="Basic and acidic residues" evidence="6">
    <location>
        <begin position="331"/>
        <end position="341"/>
    </location>
</feature>
<name>A0A179GMP0_PURLI</name>
<dbReference type="SMART" id="SM00479">
    <property type="entry name" value="EXOIII"/>
    <property type="match status" value="1"/>
</dbReference>
<keyword evidence="3" id="KW-0378">Hydrolase</keyword>
<feature type="region of interest" description="Disordered" evidence="6">
    <location>
        <begin position="1"/>
        <end position="36"/>
    </location>
</feature>
<dbReference type="PANTHER" id="PTHR12801">
    <property type="entry name" value="RNA EXONUCLEASE REXO1 / RECO3 FAMILY MEMBER-RELATED"/>
    <property type="match status" value="1"/>
</dbReference>
<dbReference type="EMBL" id="LSBH01000005">
    <property type="protein sequence ID" value="OAQ79155.1"/>
    <property type="molecule type" value="Genomic_DNA"/>
</dbReference>
<dbReference type="GO" id="GO:0000027">
    <property type="term" value="P:ribosomal large subunit assembly"/>
    <property type="evidence" value="ECO:0007669"/>
    <property type="project" value="TreeGrafter"/>
</dbReference>
<gene>
    <name evidence="8" type="ORF">VFPBJ_07276</name>
</gene>
<dbReference type="GO" id="GO:0005634">
    <property type="term" value="C:nucleus"/>
    <property type="evidence" value="ECO:0007669"/>
    <property type="project" value="TreeGrafter"/>
</dbReference>
<dbReference type="InterPro" id="IPR036397">
    <property type="entry name" value="RNaseH_sf"/>
</dbReference>
<evidence type="ECO:0000256" key="2">
    <source>
        <dbReference type="ARBA" id="ARBA00022722"/>
    </source>
</evidence>
<dbReference type="PANTHER" id="PTHR12801:SF45">
    <property type="entry name" value="RNA EXONUCLEASE 4"/>
    <property type="match status" value="1"/>
</dbReference>